<feature type="domain" description="PAS" evidence="15">
    <location>
        <begin position="643"/>
        <end position="713"/>
    </location>
</feature>
<dbReference type="Gene3D" id="3.30.450.20">
    <property type="entry name" value="PAS domain"/>
    <property type="match status" value="3"/>
</dbReference>
<dbReference type="PROSITE" id="PS50110">
    <property type="entry name" value="RESPONSE_REGULATORY"/>
    <property type="match status" value="1"/>
</dbReference>
<feature type="transmembrane region" description="Helical" evidence="12">
    <location>
        <begin position="190"/>
        <end position="212"/>
    </location>
</feature>
<dbReference type="FunFam" id="3.30.450.20:FF:000060">
    <property type="entry name" value="Sensor protein FixL"/>
    <property type="match status" value="1"/>
</dbReference>
<dbReference type="GO" id="GO:0005524">
    <property type="term" value="F:ATP binding"/>
    <property type="evidence" value="ECO:0007669"/>
    <property type="project" value="UniProtKB-KW"/>
</dbReference>
<evidence type="ECO:0000256" key="12">
    <source>
        <dbReference type="SAM" id="Phobius"/>
    </source>
</evidence>
<evidence type="ECO:0000256" key="8">
    <source>
        <dbReference type="ARBA" id="ARBA00023012"/>
    </source>
</evidence>
<dbReference type="InterPro" id="IPR036890">
    <property type="entry name" value="HATPase_C_sf"/>
</dbReference>
<evidence type="ECO:0000259" key="14">
    <source>
        <dbReference type="PROSITE" id="PS50110"/>
    </source>
</evidence>
<keyword evidence="7" id="KW-0067">ATP-binding</keyword>
<dbReference type="SMART" id="SM00448">
    <property type="entry name" value="REC"/>
    <property type="match status" value="1"/>
</dbReference>
<comment type="caution">
    <text evidence="16">The sequence shown here is derived from an EMBL/GenBank/DDBJ whole genome shotgun (WGS) entry which is preliminary data.</text>
</comment>
<dbReference type="InterPro" id="IPR036097">
    <property type="entry name" value="HisK_dim/P_sf"/>
</dbReference>
<evidence type="ECO:0000256" key="6">
    <source>
        <dbReference type="ARBA" id="ARBA00022777"/>
    </source>
</evidence>
<feature type="domain" description="Response regulatory" evidence="14">
    <location>
        <begin position="1024"/>
        <end position="1138"/>
    </location>
</feature>
<keyword evidence="5" id="KW-0547">Nucleotide-binding</keyword>
<evidence type="ECO:0000256" key="9">
    <source>
        <dbReference type="ARBA" id="ARBA00059827"/>
    </source>
</evidence>
<dbReference type="SMART" id="SM00387">
    <property type="entry name" value="HATPase_c"/>
    <property type="match status" value="1"/>
</dbReference>
<dbReference type="InterPro" id="IPR035965">
    <property type="entry name" value="PAS-like_dom_sf"/>
</dbReference>
<dbReference type="NCBIfam" id="TIGR00229">
    <property type="entry name" value="sensory_box"/>
    <property type="match status" value="3"/>
</dbReference>
<dbReference type="Gene3D" id="1.10.287.130">
    <property type="match status" value="1"/>
</dbReference>
<evidence type="ECO:0000256" key="4">
    <source>
        <dbReference type="ARBA" id="ARBA00022679"/>
    </source>
</evidence>
<feature type="transmembrane region" description="Helical" evidence="12">
    <location>
        <begin position="12"/>
        <end position="34"/>
    </location>
</feature>
<protein>
    <recommendedName>
        <fullName evidence="10">Sensor protein FixL</fullName>
        <ecNumber evidence="2">2.7.13.3</ecNumber>
    </recommendedName>
</protein>
<keyword evidence="8" id="KW-0902">Two-component regulatory system</keyword>
<dbReference type="PATRIC" id="fig|1365257.3.peg.2053"/>
<dbReference type="SMART" id="SM00388">
    <property type="entry name" value="HisKA"/>
    <property type="match status" value="1"/>
</dbReference>
<dbReference type="Gene3D" id="3.40.50.2300">
    <property type="match status" value="1"/>
</dbReference>
<name>A0A162BSD7_9GAMM</name>
<dbReference type="Pfam" id="PF00989">
    <property type="entry name" value="PAS"/>
    <property type="match status" value="1"/>
</dbReference>
<dbReference type="RefSeq" id="WP_063380927.1">
    <property type="nucleotide sequence ID" value="NZ_AUXX01000012.1"/>
</dbReference>
<evidence type="ECO:0000313" key="17">
    <source>
        <dbReference type="Proteomes" id="UP000076661"/>
    </source>
</evidence>
<dbReference type="InterPro" id="IPR013767">
    <property type="entry name" value="PAS_fold"/>
</dbReference>
<dbReference type="PANTHER" id="PTHR43065:SF46">
    <property type="entry name" value="C4-DICARBOXYLATE TRANSPORT SENSOR PROTEIN DCTB"/>
    <property type="match status" value="1"/>
</dbReference>
<sequence length="1140" mass="128071">MHPMKNYVRLPIALKIFVVVVFGLLAQVATLQLFTLKQTVDSHLNTRVDEVMGLFVQAQTALEFMVSENRVDAIDKYLNLMKSHSDVELAVVFDDSGAVMLATQPEYIGMTASAVLAKFEFNESEFSNLSTMLKQKKTMDAFDRESNLFAMSGPISSQSNAPQVNAKYLLVLADYSFAEKYIENSTMHAFTPLFVIMLVTALLVAMIFHISIQKRLQKIFTHFDNFHAEKGITFIDIGGKDELSELAKRSNVLFQDLALSHTAVSQQKDYFQALFEGITDAVIIVGEQGEILDLNHTAKQCLSQDLADSKQFNEQFLLSHDCDTKQLVSLAKEADSHRGKSVKSFWLNQKKWHAINLSITKLTMAKQGLSCYLIAFVDQQKEFELTLQLQLSERKLFSIIENLPESVFLLQENGEVAYLNGQFKRFLTSQTKVSSAEELLQACPKNIATFLELRMQSVMSGDSYIREEVHYKFRGETYYCAITLFPIIKQNKSNYAMAGFISDITVQKKTDYELQQIQKRLAELVRHAPMAIIEWDQSLNIVFCNQAASDLFGSCQHSLVGSNLSELVAVDFYSDLERYLLQTISNEHNAKQLIAIADKKGRQRVTEWHSFILSDETSEAARYASLISDITMLHEVIESLELKEAEKDEVLQSMVDPVITINDKGQILTFNKAAEVAFQYDAQQVIGENVKMLMPEEFAKHHDSFLLNYITTGHKQVIGIGRQVMGRRASGDVFPMHLSISELPIMPNGVRRFIGNCVDLTNIKEKEEQLRRSMKMDALGKLTGGIAHDFNNLIGIMLGYSDIITMQSSLDPEIKSYVQEIVKAGERATNLTQKLLSFSKKESALSEVFSLNDALADSRQLLEKSLTPDVKLIFDLAEDLPDVQLDRHDFDDMVLNLVINSVYAIKEAGSVTIKTSLDWYQNDKIDQSTSLHVKCEVIDTGEGIQEQHLDNIFDPFFSTKGDKGTGLGLSQVYAFIQRSLGGVDVKSSPKGTIFAIYFPALESKSKQMSQAKLNYAHMHQTPCRILVVDDEASLADVIAKLLCQAGHTVDTKTCGIEALEILKVNTYDLIISDVLMPDVNGFSLVKQAQGLHPEIKVQMISGYVDIEKVSDFDSALYASIIRKPFRPQELLNRVATLCSK</sequence>
<keyword evidence="12" id="KW-0812">Transmembrane</keyword>
<dbReference type="InterPro" id="IPR000014">
    <property type="entry name" value="PAS"/>
</dbReference>
<dbReference type="InterPro" id="IPR005467">
    <property type="entry name" value="His_kinase_dom"/>
</dbReference>
<dbReference type="SUPFAM" id="SSF55785">
    <property type="entry name" value="PYP-like sensor domain (PAS domain)"/>
    <property type="match status" value="3"/>
</dbReference>
<dbReference type="InterPro" id="IPR013656">
    <property type="entry name" value="PAS_4"/>
</dbReference>
<keyword evidence="4" id="KW-0808">Transferase</keyword>
<evidence type="ECO:0000259" key="13">
    <source>
        <dbReference type="PROSITE" id="PS50109"/>
    </source>
</evidence>
<dbReference type="Pfam" id="PF08448">
    <property type="entry name" value="PAS_4"/>
    <property type="match status" value="1"/>
</dbReference>
<dbReference type="PROSITE" id="PS50109">
    <property type="entry name" value="HIS_KIN"/>
    <property type="match status" value="1"/>
</dbReference>
<dbReference type="GO" id="GO:0000155">
    <property type="term" value="F:phosphorelay sensor kinase activity"/>
    <property type="evidence" value="ECO:0007669"/>
    <property type="project" value="InterPro"/>
</dbReference>
<keyword evidence="12" id="KW-0472">Membrane</keyword>
<dbReference type="AlphaFoldDB" id="A0A162BSD7"/>
<feature type="modified residue" description="4-aspartylphosphate" evidence="11">
    <location>
        <position position="1073"/>
    </location>
</feature>
<dbReference type="SUPFAM" id="SSF52172">
    <property type="entry name" value="CheY-like"/>
    <property type="match status" value="1"/>
</dbReference>
<evidence type="ECO:0000256" key="10">
    <source>
        <dbReference type="ARBA" id="ARBA00070616"/>
    </source>
</evidence>
<dbReference type="GO" id="GO:0006355">
    <property type="term" value="P:regulation of DNA-templated transcription"/>
    <property type="evidence" value="ECO:0007669"/>
    <property type="project" value="InterPro"/>
</dbReference>
<reference evidence="16 17" key="1">
    <citation type="submission" date="2013-07" db="EMBL/GenBank/DDBJ databases">
        <title>Comparative Genomic and Metabolomic Analysis of Twelve Strains of Pseudoalteromonas luteoviolacea.</title>
        <authorList>
            <person name="Vynne N.G."/>
            <person name="Mansson M."/>
            <person name="Gram L."/>
        </authorList>
    </citation>
    <scope>NUCLEOTIDE SEQUENCE [LARGE SCALE GENOMIC DNA]</scope>
    <source>
        <strain evidence="16 17">S4060-1</strain>
    </source>
</reference>
<dbReference type="Gene3D" id="3.30.565.10">
    <property type="entry name" value="Histidine kinase-like ATPase, C-terminal domain"/>
    <property type="match status" value="1"/>
</dbReference>
<keyword evidence="6" id="KW-0418">Kinase</keyword>
<dbReference type="SMART" id="SM00091">
    <property type="entry name" value="PAS"/>
    <property type="match status" value="4"/>
</dbReference>
<feature type="domain" description="PAS" evidence="15">
    <location>
        <begin position="517"/>
        <end position="587"/>
    </location>
</feature>
<dbReference type="Pfam" id="PF00512">
    <property type="entry name" value="HisKA"/>
    <property type="match status" value="1"/>
</dbReference>
<dbReference type="SUPFAM" id="SSF47384">
    <property type="entry name" value="Homodimeric domain of signal transducing histidine kinase"/>
    <property type="match status" value="1"/>
</dbReference>
<dbReference type="InterPro" id="IPR003661">
    <property type="entry name" value="HisK_dim/P_dom"/>
</dbReference>
<evidence type="ECO:0000256" key="5">
    <source>
        <dbReference type="ARBA" id="ARBA00022741"/>
    </source>
</evidence>
<dbReference type="Pfam" id="PF00072">
    <property type="entry name" value="Response_reg"/>
    <property type="match status" value="1"/>
</dbReference>
<organism evidence="16 17">
    <name type="scientific">Pseudoalteromonas luteoviolacea S4060-1</name>
    <dbReference type="NCBI Taxonomy" id="1365257"/>
    <lineage>
        <taxon>Bacteria</taxon>
        <taxon>Pseudomonadati</taxon>
        <taxon>Pseudomonadota</taxon>
        <taxon>Gammaproteobacteria</taxon>
        <taxon>Alteromonadales</taxon>
        <taxon>Pseudoalteromonadaceae</taxon>
        <taxon>Pseudoalteromonas</taxon>
    </lineage>
</organism>
<gene>
    <name evidence="16" type="ORF">N478_02320</name>
</gene>
<keyword evidence="3 11" id="KW-0597">Phosphoprotein</keyword>
<dbReference type="InterPro" id="IPR011006">
    <property type="entry name" value="CheY-like_superfamily"/>
</dbReference>
<dbReference type="PROSITE" id="PS50112">
    <property type="entry name" value="PAS"/>
    <property type="match status" value="3"/>
</dbReference>
<dbReference type="InterPro" id="IPR001789">
    <property type="entry name" value="Sig_transdc_resp-reg_receiver"/>
</dbReference>
<evidence type="ECO:0000256" key="3">
    <source>
        <dbReference type="ARBA" id="ARBA00022553"/>
    </source>
</evidence>
<evidence type="ECO:0000256" key="1">
    <source>
        <dbReference type="ARBA" id="ARBA00000085"/>
    </source>
</evidence>
<feature type="domain" description="Histidine kinase" evidence="13">
    <location>
        <begin position="785"/>
        <end position="1002"/>
    </location>
</feature>
<evidence type="ECO:0000256" key="11">
    <source>
        <dbReference type="PROSITE-ProRule" id="PRU00169"/>
    </source>
</evidence>
<feature type="domain" description="PAS" evidence="15">
    <location>
        <begin position="392"/>
        <end position="427"/>
    </location>
</feature>
<comment type="function">
    <text evidence="9">Putative oxygen sensor; modulates the activity of FixJ, a transcriptional activator of nitrogen fixation fixK gene. FixL probably acts as a kinase that phosphorylates FixJ.</text>
</comment>
<dbReference type="EC" id="2.7.13.3" evidence="2"/>
<dbReference type="CDD" id="cd00156">
    <property type="entry name" value="REC"/>
    <property type="match status" value="1"/>
</dbReference>
<dbReference type="Proteomes" id="UP000076661">
    <property type="component" value="Unassembled WGS sequence"/>
</dbReference>
<evidence type="ECO:0000256" key="7">
    <source>
        <dbReference type="ARBA" id="ARBA00022840"/>
    </source>
</evidence>
<evidence type="ECO:0000259" key="15">
    <source>
        <dbReference type="PROSITE" id="PS50112"/>
    </source>
</evidence>
<dbReference type="InterPro" id="IPR004358">
    <property type="entry name" value="Sig_transdc_His_kin-like_C"/>
</dbReference>
<dbReference type="PANTHER" id="PTHR43065">
    <property type="entry name" value="SENSOR HISTIDINE KINASE"/>
    <property type="match status" value="1"/>
</dbReference>
<dbReference type="PRINTS" id="PR00344">
    <property type="entry name" value="BCTRLSENSOR"/>
</dbReference>
<dbReference type="EMBL" id="AUXX01000012">
    <property type="protein sequence ID" value="KZN67613.1"/>
    <property type="molecule type" value="Genomic_DNA"/>
</dbReference>
<dbReference type="CDD" id="cd00130">
    <property type="entry name" value="PAS"/>
    <property type="match status" value="2"/>
</dbReference>
<accession>A0A162BSD7</accession>
<proteinExistence type="predicted"/>
<evidence type="ECO:0000256" key="2">
    <source>
        <dbReference type="ARBA" id="ARBA00012438"/>
    </source>
</evidence>
<keyword evidence="12" id="KW-1133">Transmembrane helix</keyword>
<comment type="catalytic activity">
    <reaction evidence="1">
        <text>ATP + protein L-histidine = ADP + protein N-phospho-L-histidine.</text>
        <dbReference type="EC" id="2.7.13.3"/>
    </reaction>
</comment>
<dbReference type="SUPFAM" id="SSF55874">
    <property type="entry name" value="ATPase domain of HSP90 chaperone/DNA topoisomerase II/histidine kinase"/>
    <property type="match status" value="1"/>
</dbReference>
<evidence type="ECO:0000313" key="16">
    <source>
        <dbReference type="EMBL" id="KZN67613.1"/>
    </source>
</evidence>
<dbReference type="Pfam" id="PF02518">
    <property type="entry name" value="HATPase_c"/>
    <property type="match status" value="1"/>
</dbReference>
<dbReference type="InterPro" id="IPR003594">
    <property type="entry name" value="HATPase_dom"/>
</dbReference>
<dbReference type="Pfam" id="PF13426">
    <property type="entry name" value="PAS_9"/>
    <property type="match status" value="1"/>
</dbReference>